<dbReference type="Gene3D" id="2.60.40.10">
    <property type="entry name" value="Immunoglobulins"/>
    <property type="match status" value="1"/>
</dbReference>
<protein>
    <submittedName>
        <fullName evidence="4">Fibronectin type III domain</fullName>
    </submittedName>
</protein>
<dbReference type="PROSITE" id="PS50853">
    <property type="entry name" value="FN3"/>
    <property type="match status" value="1"/>
</dbReference>
<dbReference type="AlphaFoldDB" id="A0A174YWL5"/>
<gene>
    <name evidence="4" type="ORF">ERS852490_01371</name>
</gene>
<dbReference type="InterPro" id="IPR036116">
    <property type="entry name" value="FN3_sf"/>
</dbReference>
<evidence type="ECO:0000259" key="3">
    <source>
        <dbReference type="PROSITE" id="PS50853"/>
    </source>
</evidence>
<evidence type="ECO:0000313" key="5">
    <source>
        <dbReference type="Proteomes" id="UP000095621"/>
    </source>
</evidence>
<evidence type="ECO:0000256" key="2">
    <source>
        <dbReference type="SAM" id="MobiDB-lite"/>
    </source>
</evidence>
<evidence type="ECO:0000313" key="4">
    <source>
        <dbReference type="EMBL" id="CUQ77059.1"/>
    </source>
</evidence>
<dbReference type="Proteomes" id="UP000095621">
    <property type="component" value="Unassembled WGS sequence"/>
</dbReference>
<feature type="compositionally biased region" description="Polar residues" evidence="2">
    <location>
        <begin position="89"/>
        <end position="104"/>
    </location>
</feature>
<dbReference type="InterPro" id="IPR013783">
    <property type="entry name" value="Ig-like_fold"/>
</dbReference>
<dbReference type="InterPro" id="IPR050964">
    <property type="entry name" value="Striated_Muscle_Regulatory"/>
</dbReference>
<dbReference type="Pfam" id="PF00041">
    <property type="entry name" value="fn3"/>
    <property type="match status" value="1"/>
</dbReference>
<evidence type="ECO:0000256" key="1">
    <source>
        <dbReference type="ARBA" id="ARBA00022737"/>
    </source>
</evidence>
<dbReference type="SMART" id="SM00060">
    <property type="entry name" value="FN3"/>
    <property type="match status" value="1"/>
</dbReference>
<dbReference type="RefSeq" id="WP_055215501.1">
    <property type="nucleotide sequence ID" value="NZ_CZBU01000003.1"/>
</dbReference>
<proteinExistence type="predicted"/>
<organism evidence="4 5">
    <name type="scientific">Lachnospira eligens</name>
    <dbReference type="NCBI Taxonomy" id="39485"/>
    <lineage>
        <taxon>Bacteria</taxon>
        <taxon>Bacillati</taxon>
        <taxon>Bacillota</taxon>
        <taxon>Clostridia</taxon>
        <taxon>Lachnospirales</taxon>
        <taxon>Lachnospiraceae</taxon>
        <taxon>Lachnospira</taxon>
    </lineage>
</organism>
<dbReference type="PANTHER" id="PTHR13817:SF173">
    <property type="entry name" value="FRAZZLED"/>
    <property type="match status" value="1"/>
</dbReference>
<reference evidence="4 5" key="1">
    <citation type="submission" date="2015-09" db="EMBL/GenBank/DDBJ databases">
        <authorList>
            <consortium name="Pathogen Informatics"/>
        </authorList>
    </citation>
    <scope>NUCLEOTIDE SEQUENCE [LARGE SCALE GENOMIC DNA]</scope>
    <source>
        <strain evidence="4 5">2789STDY5834875</strain>
    </source>
</reference>
<dbReference type="OrthoDB" id="9783374at2"/>
<dbReference type="EMBL" id="CZBU01000003">
    <property type="protein sequence ID" value="CUQ77059.1"/>
    <property type="molecule type" value="Genomic_DNA"/>
</dbReference>
<accession>A0A174YWL5</accession>
<feature type="region of interest" description="Disordered" evidence="2">
    <location>
        <begin position="82"/>
        <end position="104"/>
    </location>
</feature>
<sequence>MASVSGLTIKRQTGSSTYYATWDFDSSISQSTGGGVNEGDWVTINDGATWYNGVEIADWCFSETWMVIQVSGDRAVLGENQGGGHDIQSPINVNDLSGGSGESTETITDTLENYDVQWYYDTGDDIWFEGSSDSPTSTHSVYSSPPSNALRIKVKVTPVSKTYTVNDNETSYWTGEANEEEFSLAGDPPETPKTPTTEIEKLKLTASIENISDPRTDQIEFEVFNDLVKVNSTIVDVKLCMASMSTNVIAGGKYRVRCRAINLYYSSKIYGEYSEFTSELLTIPAPVTNVVASADSKTSVVLDFDKSSTATGYKIEYVTNRDYFDTSSQTSSLSVTTNRAHVIGLDTGKEWFFRVAATNSKGDSEWSDIVSLTIGSAPAAPTTWSSTATAIVGEPLNLYWVHNAKDNSSQTFAQVEIDVNGTVKTYTQKNSTDEEEKDKTSSFSINTSQYTEGTVLKWRVKTAGATNEYGPWSVQRQVNIYAQPTLELGLTNASGVSVETISAFPFYISAVTGPKTQSPIGYHLTITAEESYTTVDAVGEDKIVNSGDDVYSQYFDIFTSLKAEISAYNIAIKNGMHYTITCVASMNSGLSVQKTLSFNVAWDAIKYKPNISISVNKKNFTAYLRPYCLDMNNKETDKVIISVFRREFDGSFTEIISNIENNKNTYITDPHPGLDYARYRIVATEKSTGTISYYDAPGYPIGCRFAVIQWDEKWRNLENATVDAQEQTPWTGSLLLLKYNLDVSDSNAPDKSLVEYAGRKHPVSYYGTQLGSTSTWSVEIPRNDKDTLYAIRRLSTWMGDVYVREPSGSGYWASVTVSYDIKHTELTIPVSLTITRVEGEK</sequence>
<dbReference type="InterPro" id="IPR003961">
    <property type="entry name" value="FN3_dom"/>
</dbReference>
<name>A0A174YWL5_9FIRM</name>
<feature type="domain" description="Fibronectin type-III" evidence="3">
    <location>
        <begin position="286"/>
        <end position="379"/>
    </location>
</feature>
<keyword evidence="1" id="KW-0677">Repeat</keyword>
<dbReference type="PANTHER" id="PTHR13817">
    <property type="entry name" value="TITIN"/>
    <property type="match status" value="1"/>
</dbReference>
<dbReference type="SUPFAM" id="SSF49265">
    <property type="entry name" value="Fibronectin type III"/>
    <property type="match status" value="1"/>
</dbReference>
<dbReference type="CDD" id="cd00063">
    <property type="entry name" value="FN3"/>
    <property type="match status" value="1"/>
</dbReference>